<evidence type="ECO:0000313" key="14">
    <source>
        <dbReference type="Proteomes" id="UP000321201"/>
    </source>
</evidence>
<keyword evidence="5 10" id="KW-0067">ATP-binding</keyword>
<organism evidence="13 14">
    <name type="scientific">Pelomicrobium methylotrophicum</name>
    <dbReference type="NCBI Taxonomy" id="2602750"/>
    <lineage>
        <taxon>Bacteria</taxon>
        <taxon>Pseudomonadati</taxon>
        <taxon>Pseudomonadota</taxon>
        <taxon>Hydrogenophilia</taxon>
        <taxon>Hydrogenophilia incertae sedis</taxon>
        <taxon>Pelomicrobium</taxon>
    </lineage>
</organism>
<comment type="caution">
    <text evidence="13">The sequence shown here is derived from an EMBL/GenBank/DDBJ whole genome shotgun (WGS) entry which is preliminary data.</text>
</comment>
<dbReference type="Gene3D" id="1.10.486.10">
    <property type="entry name" value="PCRA, domain 4"/>
    <property type="match status" value="1"/>
</dbReference>
<evidence type="ECO:0000313" key="13">
    <source>
        <dbReference type="EMBL" id="TXF10369.1"/>
    </source>
</evidence>
<dbReference type="Gene3D" id="3.40.50.300">
    <property type="entry name" value="P-loop containing nucleotide triphosphate hydrolases"/>
    <property type="match status" value="2"/>
</dbReference>
<dbReference type="PROSITE" id="PS51198">
    <property type="entry name" value="UVRD_HELICASE_ATP_BIND"/>
    <property type="match status" value="1"/>
</dbReference>
<keyword evidence="4 10" id="KW-0347">Helicase</keyword>
<evidence type="ECO:0000256" key="3">
    <source>
        <dbReference type="ARBA" id="ARBA00022801"/>
    </source>
</evidence>
<dbReference type="GO" id="GO:0016887">
    <property type="term" value="F:ATP hydrolysis activity"/>
    <property type="evidence" value="ECO:0007669"/>
    <property type="project" value="RHEA"/>
</dbReference>
<dbReference type="GO" id="GO:0005524">
    <property type="term" value="F:ATP binding"/>
    <property type="evidence" value="ECO:0007669"/>
    <property type="project" value="UniProtKB-UniRule"/>
</dbReference>
<dbReference type="InterPro" id="IPR014016">
    <property type="entry name" value="UvrD-like_ATP-bd"/>
</dbReference>
<dbReference type="EC" id="5.6.2.4" evidence="8"/>
<dbReference type="Pfam" id="PF13361">
    <property type="entry name" value="UvrD_C"/>
    <property type="match status" value="1"/>
</dbReference>
<evidence type="ECO:0000256" key="4">
    <source>
        <dbReference type="ARBA" id="ARBA00022806"/>
    </source>
</evidence>
<feature type="domain" description="UvrD-like helicase ATP-binding" evidence="11">
    <location>
        <begin position="10"/>
        <end position="278"/>
    </location>
</feature>
<evidence type="ECO:0000259" key="11">
    <source>
        <dbReference type="PROSITE" id="PS51198"/>
    </source>
</evidence>
<dbReference type="InterPro" id="IPR027417">
    <property type="entry name" value="P-loop_NTPase"/>
</dbReference>
<keyword evidence="3 10" id="KW-0378">Hydrolase</keyword>
<dbReference type="GO" id="GO:0033202">
    <property type="term" value="C:DNA helicase complex"/>
    <property type="evidence" value="ECO:0007669"/>
    <property type="project" value="TreeGrafter"/>
</dbReference>
<dbReference type="PROSITE" id="PS51217">
    <property type="entry name" value="UVRD_HELICASE_CTER"/>
    <property type="match status" value="1"/>
</dbReference>
<dbReference type="Pfam" id="PF00580">
    <property type="entry name" value="UvrD-helicase"/>
    <property type="match status" value="1"/>
</dbReference>
<keyword evidence="2 10" id="KW-0547">Nucleotide-binding</keyword>
<evidence type="ECO:0000256" key="2">
    <source>
        <dbReference type="ARBA" id="ARBA00022741"/>
    </source>
</evidence>
<evidence type="ECO:0000256" key="7">
    <source>
        <dbReference type="ARBA" id="ARBA00034617"/>
    </source>
</evidence>
<dbReference type="EMBL" id="VPFL01000033">
    <property type="protein sequence ID" value="TXF10369.1"/>
    <property type="molecule type" value="Genomic_DNA"/>
</dbReference>
<keyword evidence="14" id="KW-1185">Reference proteome</keyword>
<comment type="catalytic activity">
    <reaction evidence="7">
        <text>Couples ATP hydrolysis with the unwinding of duplex DNA by translocating in the 3'-5' direction.</text>
        <dbReference type="EC" id="5.6.2.4"/>
    </reaction>
</comment>
<dbReference type="PANTHER" id="PTHR11070:SF59">
    <property type="entry name" value="DNA 3'-5' HELICASE"/>
    <property type="match status" value="1"/>
</dbReference>
<evidence type="ECO:0000256" key="10">
    <source>
        <dbReference type="PROSITE-ProRule" id="PRU00560"/>
    </source>
</evidence>
<evidence type="ECO:0000256" key="5">
    <source>
        <dbReference type="ARBA" id="ARBA00022840"/>
    </source>
</evidence>
<evidence type="ECO:0000256" key="9">
    <source>
        <dbReference type="ARBA" id="ARBA00048988"/>
    </source>
</evidence>
<proteinExistence type="inferred from homology"/>
<dbReference type="GO" id="GO:0043138">
    <property type="term" value="F:3'-5' DNA helicase activity"/>
    <property type="evidence" value="ECO:0007669"/>
    <property type="project" value="UniProtKB-EC"/>
</dbReference>
<dbReference type="InterPro" id="IPR000212">
    <property type="entry name" value="DNA_helicase_UvrD/REP"/>
</dbReference>
<dbReference type="GO" id="GO:0003677">
    <property type="term" value="F:DNA binding"/>
    <property type="evidence" value="ECO:0007669"/>
    <property type="project" value="InterPro"/>
</dbReference>
<evidence type="ECO:0000256" key="1">
    <source>
        <dbReference type="ARBA" id="ARBA00009922"/>
    </source>
</evidence>
<dbReference type="AlphaFoldDB" id="A0A5C7EDZ4"/>
<dbReference type="OrthoDB" id="5287170at2"/>
<keyword evidence="6" id="KW-0413">Isomerase</keyword>
<evidence type="ECO:0000259" key="12">
    <source>
        <dbReference type="PROSITE" id="PS51217"/>
    </source>
</evidence>
<evidence type="ECO:0000256" key="6">
    <source>
        <dbReference type="ARBA" id="ARBA00023235"/>
    </source>
</evidence>
<feature type="binding site" evidence="10">
    <location>
        <begin position="31"/>
        <end position="38"/>
    </location>
    <ligand>
        <name>ATP</name>
        <dbReference type="ChEBI" id="CHEBI:30616"/>
    </ligand>
</feature>
<dbReference type="Proteomes" id="UP000321201">
    <property type="component" value="Unassembled WGS sequence"/>
</dbReference>
<dbReference type="Gene3D" id="1.10.10.160">
    <property type="match status" value="1"/>
</dbReference>
<evidence type="ECO:0000256" key="8">
    <source>
        <dbReference type="ARBA" id="ARBA00034808"/>
    </source>
</evidence>
<dbReference type="CDD" id="cd17932">
    <property type="entry name" value="DEXQc_UvrD"/>
    <property type="match status" value="1"/>
</dbReference>
<dbReference type="SUPFAM" id="SSF52540">
    <property type="entry name" value="P-loop containing nucleoside triphosphate hydrolases"/>
    <property type="match status" value="1"/>
</dbReference>
<gene>
    <name evidence="13" type="ORF">FR698_15540</name>
</gene>
<dbReference type="InParanoid" id="A0A5C7EDZ4"/>
<dbReference type="GO" id="GO:0000725">
    <property type="term" value="P:recombinational repair"/>
    <property type="evidence" value="ECO:0007669"/>
    <property type="project" value="TreeGrafter"/>
</dbReference>
<feature type="domain" description="UvrD-like helicase C-terminal" evidence="12">
    <location>
        <begin position="279"/>
        <end position="535"/>
    </location>
</feature>
<comment type="similarity">
    <text evidence="1">Belongs to the helicase family. UvrD subfamily.</text>
</comment>
<accession>A0A5C7EDZ4</accession>
<dbReference type="RefSeq" id="WP_147801105.1">
    <property type="nucleotide sequence ID" value="NZ_VPFL01000033.1"/>
</dbReference>
<sequence>MNGAGFRWDYGLAGPARRIAELDRSPMRVLAGPGTGKTFALMRRVARLLQGGATPSRILVCTFTRTAARDLQRELEGLGFPGVRQVWAGTIHAFCFSLLSRAEVLGATGRFPRPLLKFEERFLLEDLSGDSFGGIRDRDRRLQAFNAAWARLQSDTPGWPQDPTDRAFHTELVGWLRFHQAMLIGELVPEALRYLRENPASPHRRAFDHVLVDEYQDLNRAEQVLLDLLAEAGHLVVIGDEDQSIYSFKFAHPEGIATFDRDHPGTHDESLDECRRCPRLVVELANSLIANNADRSPRVLRPLPGNPEGEVLVLQWRSIEEEAQGIAEIIRRRIQKRDVEPGKVLVLAPRRQLGYAVRDALNNLGVFAHSFFHEEALDKVSAQEAFTLLTLLADPEDRVALRCWCGFGSTSLQRGAWARLRQHCETSGESPRAALERLASGALSIPRSGPLVERFRELQQRLDKLAGLRGQALVDVLFPDDQEWANPIRSLAARLEGDNFDAEALREHLRIGITQPELPTDVDYVRVMSLHKSKGLTTDLVVVVGCVEGLIPTLSGGTPAEQDASVKEQRRLFYVAITRTRRVLILSSVTTLPRDLAHRMGARVREGSRTHANTIASRFLHELGPSRLAAVRGTDFLEGEVA</sequence>
<dbReference type="PANTHER" id="PTHR11070">
    <property type="entry name" value="UVRD / RECB / PCRA DNA HELICASE FAMILY MEMBER"/>
    <property type="match status" value="1"/>
</dbReference>
<name>A0A5C7EDZ4_9PROT</name>
<reference evidence="13 14" key="1">
    <citation type="submission" date="2019-08" db="EMBL/GenBank/DDBJ databases">
        <title>Pelomicrobium methylotrophicum gen. nov., sp. nov. a moderately thermophilic, facultatively anaerobic, lithoautotrophic and methylotrophic bacterium isolated from a terrestrial mud volcano.</title>
        <authorList>
            <person name="Slobodkina G.B."/>
            <person name="Merkel A.Y."/>
            <person name="Slobodkin A.I."/>
        </authorList>
    </citation>
    <scope>NUCLEOTIDE SEQUENCE [LARGE SCALE GENOMIC DNA]</scope>
    <source>
        <strain evidence="13 14">SM250</strain>
    </source>
</reference>
<comment type="catalytic activity">
    <reaction evidence="9">
        <text>ATP + H2O = ADP + phosphate + H(+)</text>
        <dbReference type="Rhea" id="RHEA:13065"/>
        <dbReference type="ChEBI" id="CHEBI:15377"/>
        <dbReference type="ChEBI" id="CHEBI:15378"/>
        <dbReference type="ChEBI" id="CHEBI:30616"/>
        <dbReference type="ChEBI" id="CHEBI:43474"/>
        <dbReference type="ChEBI" id="CHEBI:456216"/>
        <dbReference type="EC" id="5.6.2.4"/>
    </reaction>
</comment>
<dbReference type="InterPro" id="IPR014017">
    <property type="entry name" value="DNA_helicase_UvrD-like_C"/>
</dbReference>
<dbReference type="GO" id="GO:0005829">
    <property type="term" value="C:cytosol"/>
    <property type="evidence" value="ECO:0007669"/>
    <property type="project" value="TreeGrafter"/>
</dbReference>
<protein>
    <recommendedName>
        <fullName evidence="8">DNA 3'-5' helicase</fullName>
        <ecNumber evidence="8">5.6.2.4</ecNumber>
    </recommendedName>
</protein>
<dbReference type="InterPro" id="IPR013986">
    <property type="entry name" value="DExx_box_DNA_helicase_dom_sf"/>
</dbReference>